<evidence type="ECO:0000313" key="2">
    <source>
        <dbReference type="EMBL" id="MFD0891901.1"/>
    </source>
</evidence>
<dbReference type="EMBL" id="JBHTHX010003581">
    <property type="protein sequence ID" value="MFD0891901.1"/>
    <property type="molecule type" value="Genomic_DNA"/>
</dbReference>
<protein>
    <submittedName>
        <fullName evidence="2">SMI1/KNR4 family protein</fullName>
    </submittedName>
</protein>
<sequence length="163" mass="17423">IAVAEAQMGLRLPDDLRASLLRHNGGAPALLGENPLDVRGIRDNWRMLCGVDGVDAYLGDAYLGEEGDERSEWWDGRMIPFTADGTGCHLFVDSVVRDVGGRCEDGVLGFTPGGVRLRSYYALLKATADALETGGRIGYWKPRAAGGTLGWDVVGDDAEDTGP</sequence>
<feature type="domain" description="Knr4/Smi1-like" evidence="1">
    <location>
        <begin position="1"/>
        <end position="93"/>
    </location>
</feature>
<gene>
    <name evidence="2" type="ORF">ACFQ08_45730</name>
</gene>
<dbReference type="Pfam" id="PF09346">
    <property type="entry name" value="SMI1_KNR4"/>
    <property type="match status" value="1"/>
</dbReference>
<accession>A0ABW3E980</accession>
<organism evidence="2 3">
    <name type="scientific">Streptosporangium algeriense</name>
    <dbReference type="NCBI Taxonomy" id="1682748"/>
    <lineage>
        <taxon>Bacteria</taxon>
        <taxon>Bacillati</taxon>
        <taxon>Actinomycetota</taxon>
        <taxon>Actinomycetes</taxon>
        <taxon>Streptosporangiales</taxon>
        <taxon>Streptosporangiaceae</taxon>
        <taxon>Streptosporangium</taxon>
    </lineage>
</organism>
<comment type="caution">
    <text evidence="2">The sequence shown here is derived from an EMBL/GenBank/DDBJ whole genome shotgun (WGS) entry which is preliminary data.</text>
</comment>
<proteinExistence type="predicted"/>
<dbReference type="SUPFAM" id="SSF160631">
    <property type="entry name" value="SMI1/KNR4-like"/>
    <property type="match status" value="1"/>
</dbReference>
<evidence type="ECO:0000313" key="3">
    <source>
        <dbReference type="Proteomes" id="UP001597024"/>
    </source>
</evidence>
<keyword evidence="3" id="KW-1185">Reference proteome</keyword>
<reference evidence="3" key="1">
    <citation type="journal article" date="2019" name="Int. J. Syst. Evol. Microbiol.">
        <title>The Global Catalogue of Microorganisms (GCM) 10K type strain sequencing project: providing services to taxonomists for standard genome sequencing and annotation.</title>
        <authorList>
            <consortium name="The Broad Institute Genomics Platform"/>
            <consortium name="The Broad Institute Genome Sequencing Center for Infectious Disease"/>
            <person name="Wu L."/>
            <person name="Ma J."/>
        </authorList>
    </citation>
    <scope>NUCLEOTIDE SEQUENCE [LARGE SCALE GENOMIC DNA]</scope>
    <source>
        <strain evidence="3">CCUG 62974</strain>
    </source>
</reference>
<dbReference type="InterPro" id="IPR037883">
    <property type="entry name" value="Knr4/Smi1-like_sf"/>
</dbReference>
<dbReference type="Proteomes" id="UP001597024">
    <property type="component" value="Unassembled WGS sequence"/>
</dbReference>
<feature type="non-terminal residue" evidence="2">
    <location>
        <position position="1"/>
    </location>
</feature>
<evidence type="ECO:0000259" key="1">
    <source>
        <dbReference type="Pfam" id="PF09346"/>
    </source>
</evidence>
<name>A0ABW3E980_9ACTN</name>
<dbReference type="InterPro" id="IPR018958">
    <property type="entry name" value="Knr4/Smi1-like_dom"/>
</dbReference>